<dbReference type="InterPro" id="IPR028098">
    <property type="entry name" value="Glyco_trans_4-like_N"/>
</dbReference>
<dbReference type="InterPro" id="IPR001296">
    <property type="entry name" value="Glyco_trans_1"/>
</dbReference>
<evidence type="ECO:0000313" key="4">
    <source>
        <dbReference type="Proteomes" id="UP001290861"/>
    </source>
</evidence>
<proteinExistence type="predicted"/>
<evidence type="ECO:0000259" key="2">
    <source>
        <dbReference type="Pfam" id="PF13439"/>
    </source>
</evidence>
<organism evidence="3 4">
    <name type="scientific">Pontiella agarivorans</name>
    <dbReference type="NCBI Taxonomy" id="3038953"/>
    <lineage>
        <taxon>Bacteria</taxon>
        <taxon>Pseudomonadati</taxon>
        <taxon>Kiritimatiellota</taxon>
        <taxon>Kiritimatiellia</taxon>
        <taxon>Kiritimatiellales</taxon>
        <taxon>Pontiellaceae</taxon>
        <taxon>Pontiella</taxon>
    </lineage>
</organism>
<feature type="domain" description="Glycosyl transferase family 1" evidence="1">
    <location>
        <begin position="182"/>
        <end position="324"/>
    </location>
</feature>
<evidence type="ECO:0000313" key="3">
    <source>
        <dbReference type="EMBL" id="MDZ8117752.1"/>
    </source>
</evidence>
<dbReference type="Pfam" id="PF13439">
    <property type="entry name" value="Glyco_transf_4"/>
    <property type="match status" value="1"/>
</dbReference>
<dbReference type="GO" id="GO:0016757">
    <property type="term" value="F:glycosyltransferase activity"/>
    <property type="evidence" value="ECO:0007669"/>
    <property type="project" value="UniProtKB-KW"/>
</dbReference>
<dbReference type="EC" id="2.4.-.-" evidence="3"/>
<keyword evidence="4" id="KW-1185">Reference proteome</keyword>
<keyword evidence="3" id="KW-0328">Glycosyltransferase</keyword>
<gene>
    <name evidence="3" type="ORF">P9H32_03870</name>
</gene>
<comment type="caution">
    <text evidence="3">The sequence shown here is derived from an EMBL/GenBank/DDBJ whole genome shotgun (WGS) entry which is preliminary data.</text>
</comment>
<accession>A0ABU5MUE5</accession>
<reference evidence="3 4" key="1">
    <citation type="journal article" date="2024" name="Appl. Environ. Microbiol.">
        <title>Pontiella agarivorans sp. nov., a novel marine anaerobic bacterium capable of degrading macroalgal polysaccharides and fixing nitrogen.</title>
        <authorList>
            <person name="Liu N."/>
            <person name="Kivenson V."/>
            <person name="Peng X."/>
            <person name="Cui Z."/>
            <person name="Lankiewicz T.S."/>
            <person name="Gosselin K.M."/>
            <person name="English C.J."/>
            <person name="Blair E.M."/>
            <person name="O'Malley M.A."/>
            <person name="Valentine D.L."/>
        </authorList>
    </citation>
    <scope>NUCLEOTIDE SEQUENCE [LARGE SCALE GENOMIC DNA]</scope>
    <source>
        <strain evidence="3 4">NLcol2</strain>
    </source>
</reference>
<dbReference type="Proteomes" id="UP001290861">
    <property type="component" value="Unassembled WGS sequence"/>
</dbReference>
<dbReference type="RefSeq" id="WP_322607555.1">
    <property type="nucleotide sequence ID" value="NZ_JARVCO010000004.1"/>
</dbReference>
<protein>
    <submittedName>
        <fullName evidence="3">Glycosyltransferase family 4 protein</fullName>
        <ecNumber evidence="3">2.4.-.-</ecNumber>
    </submittedName>
</protein>
<dbReference type="SUPFAM" id="SSF53756">
    <property type="entry name" value="UDP-Glycosyltransferase/glycogen phosphorylase"/>
    <property type="match status" value="1"/>
</dbReference>
<evidence type="ECO:0000259" key="1">
    <source>
        <dbReference type="Pfam" id="PF00534"/>
    </source>
</evidence>
<dbReference type="CDD" id="cd03801">
    <property type="entry name" value="GT4_PimA-like"/>
    <property type="match status" value="1"/>
</dbReference>
<feature type="domain" description="Glycosyltransferase subfamily 4-like N-terminal" evidence="2">
    <location>
        <begin position="13"/>
        <end position="160"/>
    </location>
</feature>
<dbReference type="PANTHER" id="PTHR12526">
    <property type="entry name" value="GLYCOSYLTRANSFERASE"/>
    <property type="match status" value="1"/>
</dbReference>
<sequence length="360" mass="40184">MKVLFYFGVFARIGGIEEFTKDLASVLCAHGMDVSIVCASLKSPILDEMERVGVKVKRIPFCWGCRWNLPDFVLFPFALYQLRKADVVVHQKPFKNWFYKLFSRKPKHVYITAYRPGEQFRDAGILKDFFSRFDHIFTQATLFKGDLRRAGVNCSVSVLPYTPPQGISFSPLPFKGNGVLRIAMMGRVEPQKNPVYAIEIVEGLFHQLKQSGTGVEFHVYGSGTLLEEAKVLADQQGVTVSFHGAYQRKDVPSIVAENDCFLISSVSEGQCIVALEVLAGGRPLFATAVGALPDILCTPARGALIPQGNSKEAVSVIQEWLEENQPISPESILESYKEDYDRETVANQYADIFRDLVGKV</sequence>
<name>A0ABU5MUE5_9BACT</name>
<keyword evidence="3" id="KW-0808">Transferase</keyword>
<dbReference type="EMBL" id="JARVCO010000004">
    <property type="protein sequence ID" value="MDZ8117752.1"/>
    <property type="molecule type" value="Genomic_DNA"/>
</dbReference>
<dbReference type="Gene3D" id="3.40.50.2000">
    <property type="entry name" value="Glycogen Phosphorylase B"/>
    <property type="match status" value="2"/>
</dbReference>
<dbReference type="Pfam" id="PF00534">
    <property type="entry name" value="Glycos_transf_1"/>
    <property type="match status" value="1"/>
</dbReference>